<evidence type="ECO:0000313" key="2">
    <source>
        <dbReference type="EMBL" id="KAG2218264.1"/>
    </source>
</evidence>
<name>A0A8H7RUY1_9FUNG</name>
<protein>
    <submittedName>
        <fullName evidence="2">Uncharacterized protein</fullName>
    </submittedName>
</protein>
<keyword evidence="3" id="KW-1185">Reference proteome</keyword>
<organism evidence="2 3">
    <name type="scientific">Circinella minor</name>
    <dbReference type="NCBI Taxonomy" id="1195481"/>
    <lineage>
        <taxon>Eukaryota</taxon>
        <taxon>Fungi</taxon>
        <taxon>Fungi incertae sedis</taxon>
        <taxon>Mucoromycota</taxon>
        <taxon>Mucoromycotina</taxon>
        <taxon>Mucoromycetes</taxon>
        <taxon>Mucorales</taxon>
        <taxon>Lichtheimiaceae</taxon>
        <taxon>Circinella</taxon>
    </lineage>
</organism>
<gene>
    <name evidence="2" type="ORF">INT45_000401</name>
</gene>
<dbReference type="Proteomes" id="UP000646827">
    <property type="component" value="Unassembled WGS sequence"/>
</dbReference>
<reference evidence="2 3" key="1">
    <citation type="submission" date="2020-12" db="EMBL/GenBank/DDBJ databases">
        <title>Metabolic potential, ecology and presence of endohyphal bacteria is reflected in genomic diversity of Mucoromycotina.</title>
        <authorList>
            <person name="Muszewska A."/>
            <person name="Okrasinska A."/>
            <person name="Steczkiewicz K."/>
            <person name="Drgas O."/>
            <person name="Orlowska M."/>
            <person name="Perlinska-Lenart U."/>
            <person name="Aleksandrzak-Piekarczyk T."/>
            <person name="Szatraj K."/>
            <person name="Zielenkiewicz U."/>
            <person name="Pilsyk S."/>
            <person name="Malc E."/>
            <person name="Mieczkowski P."/>
            <person name="Kruszewska J.S."/>
            <person name="Biernat P."/>
            <person name="Pawlowska J."/>
        </authorList>
    </citation>
    <scope>NUCLEOTIDE SEQUENCE [LARGE SCALE GENOMIC DNA]</scope>
    <source>
        <strain evidence="2 3">CBS 142.35</strain>
    </source>
</reference>
<evidence type="ECO:0000313" key="3">
    <source>
        <dbReference type="Proteomes" id="UP000646827"/>
    </source>
</evidence>
<dbReference type="AlphaFoldDB" id="A0A8H7RUY1"/>
<dbReference type="OrthoDB" id="2275312at2759"/>
<dbReference type="EMBL" id="JAEPRB010000241">
    <property type="protein sequence ID" value="KAG2218264.1"/>
    <property type="molecule type" value="Genomic_DNA"/>
</dbReference>
<sequence>MKWLQLKISLKSWTVPTYASSISRSEEEEEEDDDNDILTNLLNQGIQEQDDNDETDNSVEENQVGTGARDVCEVVDDNGDIDTFEARQELFAWAFNLINKEPHDKNDKMIEQLRRKTKTKIDHLNLLSLCLLDGWPINDKVLENLLRTWSEMKTLTSPIIQLEDGCDEVFDTTVAILKGKYVIEDAVKYLNKEHHALIYLTEKKLVEMKNAIDSPILQIIDILESIIKNCLHRAKGNESELDCMEDCYYTIMKIVFRGPQYKFQLGEQACVKSKAVRERNEKDYSKGGVFSTTHNIMGRKVDLLVSSHDQNISSCEWKANNVTPSTVRKQECKNVRTNTCILESLWTLPFDPEDFDPKSFHIMYMDWVGKYTKKIYAWRCTIIITVIIDIHSHTTIFVIIGHDGVLNIIKKDEDVFVVNKLGDMFIPVTIYDINAKFKKSIQLLYTWKVSLTYSYILAMNNLDEVIKLLPAAQAEKLRQEKKSKKIIIRSPGETSAADFFYSQE</sequence>
<comment type="caution">
    <text evidence="2">The sequence shown here is derived from an EMBL/GenBank/DDBJ whole genome shotgun (WGS) entry which is preliminary data.</text>
</comment>
<evidence type="ECO:0000256" key="1">
    <source>
        <dbReference type="SAM" id="MobiDB-lite"/>
    </source>
</evidence>
<accession>A0A8H7RUY1</accession>
<proteinExistence type="predicted"/>
<feature type="compositionally biased region" description="Acidic residues" evidence="1">
    <location>
        <begin position="48"/>
        <end position="59"/>
    </location>
</feature>
<feature type="region of interest" description="Disordered" evidence="1">
    <location>
        <begin position="46"/>
        <end position="67"/>
    </location>
</feature>